<accession>A0A4Y2JAY1</accession>
<reference evidence="1 2" key="1">
    <citation type="journal article" date="2019" name="Sci. Rep.">
        <title>Orb-weaving spider Araneus ventricosus genome elucidates the spidroin gene catalogue.</title>
        <authorList>
            <person name="Kono N."/>
            <person name="Nakamura H."/>
            <person name="Ohtoshi R."/>
            <person name="Moran D.A.P."/>
            <person name="Shinohara A."/>
            <person name="Yoshida Y."/>
            <person name="Fujiwara M."/>
            <person name="Mori M."/>
            <person name="Tomita M."/>
            <person name="Arakawa K."/>
        </authorList>
    </citation>
    <scope>NUCLEOTIDE SEQUENCE [LARGE SCALE GENOMIC DNA]</scope>
</reference>
<name>A0A4Y2JAY1_ARAVE</name>
<protein>
    <submittedName>
        <fullName evidence="1">Uncharacterized protein</fullName>
    </submittedName>
</protein>
<organism evidence="1 2">
    <name type="scientific">Araneus ventricosus</name>
    <name type="common">Orbweaver spider</name>
    <name type="synonym">Epeira ventricosa</name>
    <dbReference type="NCBI Taxonomy" id="182803"/>
    <lineage>
        <taxon>Eukaryota</taxon>
        <taxon>Metazoa</taxon>
        <taxon>Ecdysozoa</taxon>
        <taxon>Arthropoda</taxon>
        <taxon>Chelicerata</taxon>
        <taxon>Arachnida</taxon>
        <taxon>Araneae</taxon>
        <taxon>Araneomorphae</taxon>
        <taxon>Entelegynae</taxon>
        <taxon>Araneoidea</taxon>
        <taxon>Araneidae</taxon>
        <taxon>Araneus</taxon>
    </lineage>
</organism>
<dbReference type="EMBL" id="BGPR01003357">
    <property type="protein sequence ID" value="GBM87085.1"/>
    <property type="molecule type" value="Genomic_DNA"/>
</dbReference>
<gene>
    <name evidence="1" type="ORF">AVEN_194084_1</name>
</gene>
<proteinExistence type="predicted"/>
<keyword evidence="2" id="KW-1185">Reference proteome</keyword>
<dbReference type="OrthoDB" id="6437889at2759"/>
<dbReference type="AlphaFoldDB" id="A0A4Y2JAY1"/>
<sequence length="93" mass="11275">MLESNTNFINSCFLKDKRKIMSRKYLEQMIEEIEFTNYQRYLQASLCPPMYSEFHNFFYSNRCDWLSRGCFSPPYWLVSLLPSPFHHTFPRGV</sequence>
<comment type="caution">
    <text evidence="1">The sequence shown here is derived from an EMBL/GenBank/DDBJ whole genome shotgun (WGS) entry which is preliminary data.</text>
</comment>
<evidence type="ECO:0000313" key="1">
    <source>
        <dbReference type="EMBL" id="GBM87085.1"/>
    </source>
</evidence>
<dbReference type="Proteomes" id="UP000499080">
    <property type="component" value="Unassembled WGS sequence"/>
</dbReference>
<evidence type="ECO:0000313" key="2">
    <source>
        <dbReference type="Proteomes" id="UP000499080"/>
    </source>
</evidence>